<dbReference type="InterPro" id="IPR011008">
    <property type="entry name" value="Dimeric_a/b-barrel"/>
</dbReference>
<dbReference type="Proteomes" id="UP001145072">
    <property type="component" value="Unassembled WGS sequence"/>
</dbReference>
<dbReference type="EMBL" id="JAMQJZ010000013">
    <property type="protein sequence ID" value="MDC3421755.1"/>
    <property type="molecule type" value="Genomic_DNA"/>
</dbReference>
<accession>A0A9X3WMV8</accession>
<dbReference type="AlphaFoldDB" id="A0A9X3WMV8"/>
<protein>
    <submittedName>
        <fullName evidence="1">DUF1428 family protein</fullName>
    </submittedName>
</protein>
<name>A0A9X3WMV8_9BACI</name>
<reference evidence="1" key="1">
    <citation type="submission" date="2022-06" db="EMBL/GenBank/DDBJ databases">
        <title>Aquibacillus sp. a new bacterium isolated from soil saline samples.</title>
        <authorList>
            <person name="Galisteo C."/>
            <person name="De La Haba R."/>
            <person name="Sanchez-Porro C."/>
            <person name="Ventosa A."/>
        </authorList>
    </citation>
    <scope>NUCLEOTIDE SEQUENCE</scope>
    <source>
        <strain evidence="1">JCM 12387</strain>
    </source>
</reference>
<keyword evidence="2" id="KW-1185">Reference proteome</keyword>
<sequence>MYTNIYFYFIHNENVTSFIDIKSRMADIMLGYGALEDEIYHTSNKVVHKKSRQLLTLLRPKPKEEVMLGQTMFRNKSHFEEVMLKVNADKEFAELNEQFSKIINRKKIIVGAFSSDGS</sequence>
<evidence type="ECO:0000313" key="1">
    <source>
        <dbReference type="EMBL" id="MDC3421755.1"/>
    </source>
</evidence>
<dbReference type="RefSeq" id="WP_259866082.1">
    <property type="nucleotide sequence ID" value="NZ_JAMQJZ010000013.1"/>
</dbReference>
<dbReference type="SUPFAM" id="SSF54909">
    <property type="entry name" value="Dimeric alpha+beta barrel"/>
    <property type="match status" value="1"/>
</dbReference>
<dbReference type="Pfam" id="PF07237">
    <property type="entry name" value="DUF1428"/>
    <property type="match status" value="1"/>
</dbReference>
<comment type="caution">
    <text evidence="1">The sequence shown here is derived from an EMBL/GenBank/DDBJ whole genome shotgun (WGS) entry which is preliminary data.</text>
</comment>
<dbReference type="InterPro" id="IPR009874">
    <property type="entry name" value="DUF1428"/>
</dbReference>
<proteinExistence type="predicted"/>
<organism evidence="1 2">
    <name type="scientific">Aquibacillus koreensis</name>
    <dbReference type="NCBI Taxonomy" id="279446"/>
    <lineage>
        <taxon>Bacteria</taxon>
        <taxon>Bacillati</taxon>
        <taxon>Bacillota</taxon>
        <taxon>Bacilli</taxon>
        <taxon>Bacillales</taxon>
        <taxon>Bacillaceae</taxon>
        <taxon>Aquibacillus</taxon>
    </lineage>
</organism>
<gene>
    <name evidence="1" type="ORF">NC661_15385</name>
</gene>
<evidence type="ECO:0000313" key="2">
    <source>
        <dbReference type="Proteomes" id="UP001145072"/>
    </source>
</evidence>
<dbReference type="Gene3D" id="3.30.70.100">
    <property type="match status" value="1"/>
</dbReference>